<gene>
    <name evidence="2" type="ORF">AB5J57_32910</name>
</gene>
<dbReference type="RefSeq" id="WP_369161409.1">
    <property type="nucleotide sequence ID" value="NZ_CP163429.1"/>
</dbReference>
<dbReference type="EMBL" id="CP163429">
    <property type="protein sequence ID" value="XDP98000.1"/>
    <property type="molecule type" value="Genomic_DNA"/>
</dbReference>
<dbReference type="GO" id="GO:0003677">
    <property type="term" value="F:DNA binding"/>
    <property type="evidence" value="ECO:0007669"/>
    <property type="project" value="InterPro"/>
</dbReference>
<dbReference type="CDD" id="cd00093">
    <property type="entry name" value="HTH_XRE"/>
    <property type="match status" value="1"/>
</dbReference>
<dbReference type="SUPFAM" id="SSF47413">
    <property type="entry name" value="lambda repressor-like DNA-binding domains"/>
    <property type="match status" value="1"/>
</dbReference>
<protein>
    <submittedName>
        <fullName evidence="2">Helix-turn-helix domain-containing protein</fullName>
    </submittedName>
</protein>
<dbReference type="PROSITE" id="PS50943">
    <property type="entry name" value="HTH_CROC1"/>
    <property type="match status" value="1"/>
</dbReference>
<name>A0AB39LYK0_9ACTN</name>
<sequence length="171" mass="18779">MSSEPKRTARHLNEPWCQELRAASAPVTRAQLAANAGMSKAKVQEILGGHLRPSMDDIARLADALNYPKLRLLALAGYLEGLSNLLTYLDQIEEQAERMEHSAKRLPGDPLSGATRIANSALSEGNFEVAMRPVFLGSGQRRRHYADRVMLRPLHDGPISESARARGGRSL</sequence>
<dbReference type="Pfam" id="PF13560">
    <property type="entry name" value="HTH_31"/>
    <property type="match status" value="1"/>
</dbReference>
<proteinExistence type="predicted"/>
<dbReference type="InterPro" id="IPR001387">
    <property type="entry name" value="Cro/C1-type_HTH"/>
</dbReference>
<dbReference type="InterPro" id="IPR010982">
    <property type="entry name" value="Lambda_DNA-bd_dom_sf"/>
</dbReference>
<evidence type="ECO:0000259" key="1">
    <source>
        <dbReference type="PROSITE" id="PS50943"/>
    </source>
</evidence>
<reference evidence="2" key="1">
    <citation type="submission" date="2024-07" db="EMBL/GenBank/DDBJ databases">
        <authorList>
            <person name="Yu S.T."/>
        </authorList>
    </citation>
    <scope>NUCLEOTIDE SEQUENCE</scope>
    <source>
        <strain evidence="2">R02</strain>
    </source>
</reference>
<organism evidence="2">
    <name type="scientific">Streptomyces sp. R02</name>
    <dbReference type="NCBI Taxonomy" id="3238623"/>
    <lineage>
        <taxon>Bacteria</taxon>
        <taxon>Bacillati</taxon>
        <taxon>Actinomycetota</taxon>
        <taxon>Actinomycetes</taxon>
        <taxon>Kitasatosporales</taxon>
        <taxon>Streptomycetaceae</taxon>
        <taxon>Streptomyces</taxon>
    </lineage>
</organism>
<dbReference type="Gene3D" id="1.10.260.40">
    <property type="entry name" value="lambda repressor-like DNA-binding domains"/>
    <property type="match status" value="1"/>
</dbReference>
<dbReference type="AlphaFoldDB" id="A0AB39LYK0"/>
<evidence type="ECO:0000313" key="2">
    <source>
        <dbReference type="EMBL" id="XDP98000.1"/>
    </source>
</evidence>
<feature type="domain" description="HTH cro/C1-type" evidence="1">
    <location>
        <begin position="28"/>
        <end position="73"/>
    </location>
</feature>
<accession>A0AB39LYK0</accession>